<dbReference type="InterPro" id="IPR002553">
    <property type="entry name" value="Clathrin/coatomer_adapt-like_N"/>
</dbReference>
<dbReference type="GO" id="GO:0030126">
    <property type="term" value="C:COPI vesicle coat"/>
    <property type="evidence" value="ECO:0007669"/>
    <property type="project" value="TreeGrafter"/>
</dbReference>
<dbReference type="PANTHER" id="PTHR10261">
    <property type="entry name" value="COATOMER SUBUNIT GAMMA"/>
    <property type="match status" value="1"/>
</dbReference>
<dbReference type="PANTHER" id="PTHR10261:SF0">
    <property type="entry name" value="COATOMER SUBUNIT GAMMA-2"/>
    <property type="match status" value="1"/>
</dbReference>
<protein>
    <recommendedName>
        <fullName evidence="1">Clathrin/coatomer adaptor adaptin-like N-terminal domain-containing protein</fullName>
    </recommendedName>
</protein>
<reference evidence="2" key="1">
    <citation type="submission" date="2018-01" db="EMBL/GenBank/DDBJ databases">
        <authorList>
            <person name="Mao J.F."/>
        </authorList>
    </citation>
    <scope>NUCLEOTIDE SEQUENCE</scope>
    <source>
        <strain evidence="2">Huo1</strain>
        <tissue evidence="2">Leaf</tissue>
    </source>
</reference>
<dbReference type="AlphaFoldDB" id="A0A8X8YRF9"/>
<feature type="domain" description="Clathrin/coatomer adaptor adaptin-like N-terminal" evidence="1">
    <location>
        <begin position="44"/>
        <end position="179"/>
    </location>
</feature>
<dbReference type="InterPro" id="IPR017106">
    <property type="entry name" value="Coatomer_gsu"/>
</dbReference>
<dbReference type="GO" id="GO:0006891">
    <property type="term" value="P:intra-Golgi vesicle-mediated transport"/>
    <property type="evidence" value="ECO:0007669"/>
    <property type="project" value="TreeGrafter"/>
</dbReference>
<dbReference type="EMBL" id="PNBA02000001">
    <property type="protein sequence ID" value="KAG6435232.1"/>
    <property type="molecule type" value="Genomic_DNA"/>
</dbReference>
<dbReference type="GO" id="GO:0009306">
    <property type="term" value="P:protein secretion"/>
    <property type="evidence" value="ECO:0007669"/>
    <property type="project" value="TreeGrafter"/>
</dbReference>
<evidence type="ECO:0000313" key="3">
    <source>
        <dbReference type="Proteomes" id="UP000298416"/>
    </source>
</evidence>
<organism evidence="2">
    <name type="scientific">Salvia splendens</name>
    <name type="common">Scarlet sage</name>
    <dbReference type="NCBI Taxonomy" id="180675"/>
    <lineage>
        <taxon>Eukaryota</taxon>
        <taxon>Viridiplantae</taxon>
        <taxon>Streptophyta</taxon>
        <taxon>Embryophyta</taxon>
        <taxon>Tracheophyta</taxon>
        <taxon>Spermatophyta</taxon>
        <taxon>Magnoliopsida</taxon>
        <taxon>eudicotyledons</taxon>
        <taxon>Gunneridae</taxon>
        <taxon>Pentapetalae</taxon>
        <taxon>asterids</taxon>
        <taxon>lamiids</taxon>
        <taxon>Lamiales</taxon>
        <taxon>Lamiaceae</taxon>
        <taxon>Nepetoideae</taxon>
        <taxon>Mentheae</taxon>
        <taxon>Salviinae</taxon>
        <taxon>Salvia</taxon>
        <taxon>Salvia subgen. Calosphace</taxon>
        <taxon>core Calosphace</taxon>
    </lineage>
</organism>
<dbReference type="InterPro" id="IPR016024">
    <property type="entry name" value="ARM-type_fold"/>
</dbReference>
<comment type="caution">
    <text evidence="2">The sequence shown here is derived from an EMBL/GenBank/DDBJ whole genome shotgun (WGS) entry which is preliminary data.</text>
</comment>
<reference evidence="2" key="2">
    <citation type="submission" date="2020-08" db="EMBL/GenBank/DDBJ databases">
        <title>Plant Genome Project.</title>
        <authorList>
            <person name="Zhang R.-G."/>
        </authorList>
    </citation>
    <scope>NUCLEOTIDE SEQUENCE</scope>
    <source>
        <strain evidence="2">Huo1</strain>
        <tissue evidence="2">Leaf</tissue>
    </source>
</reference>
<dbReference type="InterPro" id="IPR011989">
    <property type="entry name" value="ARM-like"/>
</dbReference>
<dbReference type="GO" id="GO:0000139">
    <property type="term" value="C:Golgi membrane"/>
    <property type="evidence" value="ECO:0007669"/>
    <property type="project" value="TreeGrafter"/>
</dbReference>
<evidence type="ECO:0000259" key="1">
    <source>
        <dbReference type="Pfam" id="PF01602"/>
    </source>
</evidence>
<dbReference type="Pfam" id="PF01602">
    <property type="entry name" value="Adaptin_N"/>
    <property type="match status" value="1"/>
</dbReference>
<dbReference type="GO" id="GO:0006888">
    <property type="term" value="P:endoplasmic reticulum to Golgi vesicle-mediated transport"/>
    <property type="evidence" value="ECO:0007669"/>
    <property type="project" value="TreeGrafter"/>
</dbReference>
<sequence>MLNTVISLIMKRDNDRDIKKDWSWSVIEKHVVLTEVRGFGDPHIDKARCLLIIKKLLYLLNQGEIFTKSEAAAILSSAVNLYRFQDVHLRRLFHLIARDLCPIADEVSLVTGALLKDVNTGNVAYRGNAIRLLYHITNDTSLNKVVKLLHEALCDENPTLQIASLVCSINMLKRDPRMVITIDQVYPEDTVFTKGKHVQFHAIYLEFVALLLVFFAIGDLHPDSPYSSDKTVAIEGFRTLEGVVGIASCIIEDNIDVMRPNLRSHQPVVRFSAHRALHKVGIVHNLGLDLNLFNLRVEKFNHREDVPDPDQVSQVIKSQSFVVKEASTHHCNLRRVGHNV</sequence>
<keyword evidence="3" id="KW-1185">Reference proteome</keyword>
<dbReference type="SUPFAM" id="SSF48371">
    <property type="entry name" value="ARM repeat"/>
    <property type="match status" value="1"/>
</dbReference>
<dbReference type="Proteomes" id="UP000298416">
    <property type="component" value="Unassembled WGS sequence"/>
</dbReference>
<name>A0A8X8YRF9_SALSN</name>
<proteinExistence type="predicted"/>
<dbReference type="Gene3D" id="1.25.10.10">
    <property type="entry name" value="Leucine-rich Repeat Variant"/>
    <property type="match status" value="1"/>
</dbReference>
<evidence type="ECO:0000313" key="2">
    <source>
        <dbReference type="EMBL" id="KAG6435232.1"/>
    </source>
</evidence>
<dbReference type="GO" id="GO:0006886">
    <property type="term" value="P:intracellular protein transport"/>
    <property type="evidence" value="ECO:0007669"/>
    <property type="project" value="InterPro"/>
</dbReference>
<gene>
    <name evidence="2" type="ORF">SASPL_100102</name>
</gene>
<dbReference type="GO" id="GO:0005783">
    <property type="term" value="C:endoplasmic reticulum"/>
    <property type="evidence" value="ECO:0007669"/>
    <property type="project" value="TreeGrafter"/>
</dbReference>
<dbReference type="GO" id="GO:0005793">
    <property type="term" value="C:endoplasmic reticulum-Golgi intermediate compartment"/>
    <property type="evidence" value="ECO:0007669"/>
    <property type="project" value="TreeGrafter"/>
</dbReference>
<accession>A0A8X8YRF9</accession>